<protein>
    <submittedName>
        <fullName evidence="2">Uncharacterized protein</fullName>
    </submittedName>
</protein>
<evidence type="ECO:0000313" key="3">
    <source>
        <dbReference type="Proteomes" id="UP000005408"/>
    </source>
</evidence>
<feature type="compositionally biased region" description="Acidic residues" evidence="1">
    <location>
        <begin position="143"/>
        <end position="154"/>
    </location>
</feature>
<accession>A0A8W8LIA9</accession>
<evidence type="ECO:0000313" key="2">
    <source>
        <dbReference type="EnsemblMetazoa" id="G28383.1:cds"/>
    </source>
</evidence>
<organism evidence="2 3">
    <name type="scientific">Magallana gigas</name>
    <name type="common">Pacific oyster</name>
    <name type="synonym">Crassostrea gigas</name>
    <dbReference type="NCBI Taxonomy" id="29159"/>
    <lineage>
        <taxon>Eukaryota</taxon>
        <taxon>Metazoa</taxon>
        <taxon>Spiralia</taxon>
        <taxon>Lophotrochozoa</taxon>
        <taxon>Mollusca</taxon>
        <taxon>Bivalvia</taxon>
        <taxon>Autobranchia</taxon>
        <taxon>Pteriomorphia</taxon>
        <taxon>Ostreida</taxon>
        <taxon>Ostreoidea</taxon>
        <taxon>Ostreidae</taxon>
        <taxon>Magallana</taxon>
    </lineage>
</organism>
<name>A0A8W8LIA9_MAGGI</name>
<feature type="region of interest" description="Disordered" evidence="1">
    <location>
        <begin position="1"/>
        <end position="28"/>
    </location>
</feature>
<proteinExistence type="predicted"/>
<dbReference type="AlphaFoldDB" id="A0A8W8LIA9"/>
<sequence>MVTKHSHPECNSTNQLEHGREDTSFISQNNPVSTSVTVKEKVECDEMVPCRVCGHPCSVCLKSEYPRPSQFPPDHYGYCRKTRTIGTMTEATDNGIMEHGDIVVTSVKKISHTLHKEVRSNINESHGKRNPVNGNEKHLFDSHDDDANENDDDNDEVSSLLQIKKFIVFESCIDDILNCLTCNICKCPIERSSTIKEYRGSMIMVSVFCPDGHLVKQWSSQPLRGEIPVVDLLVSAAIPFAGQSYTQISQFANFMNLQIQSEKAYETVQREIVLPVVDHSWNVMQDHIFRKIKDSNCFLRLAGDCRYDSSDLNASYCTYSLLEMETQEIVAFVNIKVTETDSLSKMEVEGFRKCMLYLIEKGFRIEILATARHDQIESLVTKEFPEIDHQFDVWHLEKWVRKELLQKSKTTGCEELSAYIKAVCNHLWWCVANCQGDKQWLKESWVSILHHVLNEHSFEGEIVTCAGCSHENLSPKEAREKKWLKRGSKAHNALKEVVQDKSLLKDIGNLSEYCNISNLDVYHRVLTKYVPKRQDFDLDHMNCRTAIAIIDHNMSQNRDKKVDMHGIGVYKTEFSKVVPNMEAKPVNNSKLYKWVAVLMKLCLLQSQTMAIPIETVTARSKGNIASVQPQKKADIVSKLRSRFKVVYDQMP</sequence>
<feature type="region of interest" description="Disordered" evidence="1">
    <location>
        <begin position="118"/>
        <end position="154"/>
    </location>
</feature>
<reference evidence="2" key="1">
    <citation type="submission" date="2022-08" db="UniProtKB">
        <authorList>
            <consortium name="EnsemblMetazoa"/>
        </authorList>
    </citation>
    <scope>IDENTIFICATION</scope>
    <source>
        <strain evidence="2">05x7-T-G4-1.051#20</strain>
    </source>
</reference>
<dbReference type="Proteomes" id="UP000005408">
    <property type="component" value="Unassembled WGS sequence"/>
</dbReference>
<evidence type="ECO:0000256" key="1">
    <source>
        <dbReference type="SAM" id="MobiDB-lite"/>
    </source>
</evidence>
<keyword evidence="3" id="KW-1185">Reference proteome</keyword>
<dbReference type="PANTHER" id="PTHR31751:SF42">
    <property type="entry name" value="PROTEIN CBG10204"/>
    <property type="match status" value="1"/>
</dbReference>
<dbReference type="PANTHER" id="PTHR31751">
    <property type="entry name" value="SI:CH211-108C17.2-RELATED-RELATED"/>
    <property type="match status" value="1"/>
</dbReference>
<dbReference type="EnsemblMetazoa" id="G28383.1">
    <property type="protein sequence ID" value="G28383.1:cds"/>
    <property type="gene ID" value="G28383"/>
</dbReference>